<gene>
    <name evidence="3" type="ORF">GCM10011575_38260</name>
</gene>
<dbReference type="SUPFAM" id="SSF109854">
    <property type="entry name" value="DinB/YfiT-like putative metalloenzymes"/>
    <property type="match status" value="1"/>
</dbReference>
<evidence type="ECO:0000313" key="4">
    <source>
        <dbReference type="Proteomes" id="UP000613840"/>
    </source>
</evidence>
<evidence type="ECO:0000313" key="3">
    <source>
        <dbReference type="EMBL" id="GGL76462.1"/>
    </source>
</evidence>
<dbReference type="GO" id="GO:0046872">
    <property type="term" value="F:metal ion binding"/>
    <property type="evidence" value="ECO:0007669"/>
    <property type="project" value="InterPro"/>
</dbReference>
<dbReference type="InterPro" id="IPR034660">
    <property type="entry name" value="DinB/YfiT-like"/>
</dbReference>
<protein>
    <recommendedName>
        <fullName evidence="2">Mycothiol-dependent maleylpyruvate isomerase metal-binding domain-containing protein</fullName>
    </recommendedName>
</protein>
<feature type="domain" description="Mycothiol-dependent maleylpyruvate isomerase metal-binding" evidence="2">
    <location>
        <begin position="28"/>
        <end position="162"/>
    </location>
</feature>
<evidence type="ECO:0000259" key="2">
    <source>
        <dbReference type="Pfam" id="PF11716"/>
    </source>
</evidence>
<dbReference type="InterPro" id="IPR017517">
    <property type="entry name" value="Maleyloyr_isom"/>
</dbReference>
<keyword evidence="4" id="KW-1185">Reference proteome</keyword>
<evidence type="ECO:0000256" key="1">
    <source>
        <dbReference type="SAM" id="MobiDB-lite"/>
    </source>
</evidence>
<comment type="caution">
    <text evidence="3">The sequence shown here is derived from an EMBL/GenBank/DDBJ whole genome shotgun (WGS) entry which is preliminary data.</text>
</comment>
<dbReference type="Gene3D" id="1.20.120.450">
    <property type="entry name" value="dinb family like domain"/>
    <property type="match status" value="1"/>
</dbReference>
<dbReference type="AlphaFoldDB" id="A0A917SEF0"/>
<feature type="region of interest" description="Disordered" evidence="1">
    <location>
        <begin position="1"/>
        <end position="22"/>
    </location>
</feature>
<sequence length="250" mass="27183">MTSQPAADQPTPTDEAPDPTAETRSLLAAANRRLLGETIAVEEKAWHQPSLLPSWTRAHVAAHIARHADAIGRLANWARTGVEQQMYPEDRDAAIEAGAARGGLEIQTDLDVAIGRLAQEFDAVTESGAWDAVVRLRDGQQLPAAELPTGRLFEVTVHHLDLDVGLTVDDVDPRAAELALDWAVFRIAPRSEYPRLRLTTGSGRTYDVEPQRAAEVIEISGPANRLLGWITRRSDAEGLQGDIPQLPSFG</sequence>
<proteinExistence type="predicted"/>
<organism evidence="3 4">
    <name type="scientific">Microlunatus endophyticus</name>
    <dbReference type="NCBI Taxonomy" id="1716077"/>
    <lineage>
        <taxon>Bacteria</taxon>
        <taxon>Bacillati</taxon>
        <taxon>Actinomycetota</taxon>
        <taxon>Actinomycetes</taxon>
        <taxon>Propionibacteriales</taxon>
        <taxon>Propionibacteriaceae</taxon>
        <taxon>Microlunatus</taxon>
    </lineage>
</organism>
<dbReference type="EMBL" id="BMMZ01000011">
    <property type="protein sequence ID" value="GGL76462.1"/>
    <property type="molecule type" value="Genomic_DNA"/>
</dbReference>
<dbReference type="RefSeq" id="WP_188896988.1">
    <property type="nucleotide sequence ID" value="NZ_BMMZ01000011.1"/>
</dbReference>
<dbReference type="Proteomes" id="UP000613840">
    <property type="component" value="Unassembled WGS sequence"/>
</dbReference>
<dbReference type="InterPro" id="IPR024344">
    <property type="entry name" value="MDMPI_metal-binding"/>
</dbReference>
<reference evidence="3" key="1">
    <citation type="journal article" date="2014" name="Int. J. Syst. Evol. Microbiol.">
        <title>Complete genome sequence of Corynebacterium casei LMG S-19264T (=DSM 44701T), isolated from a smear-ripened cheese.</title>
        <authorList>
            <consortium name="US DOE Joint Genome Institute (JGI-PGF)"/>
            <person name="Walter F."/>
            <person name="Albersmeier A."/>
            <person name="Kalinowski J."/>
            <person name="Ruckert C."/>
        </authorList>
    </citation>
    <scope>NUCLEOTIDE SEQUENCE</scope>
    <source>
        <strain evidence="3">CGMCC 4.7306</strain>
    </source>
</reference>
<name>A0A917SEF0_9ACTN</name>
<reference evidence="3" key="2">
    <citation type="submission" date="2020-09" db="EMBL/GenBank/DDBJ databases">
        <authorList>
            <person name="Sun Q."/>
            <person name="Zhou Y."/>
        </authorList>
    </citation>
    <scope>NUCLEOTIDE SEQUENCE</scope>
    <source>
        <strain evidence="3">CGMCC 4.7306</strain>
    </source>
</reference>
<accession>A0A917SEF0</accession>
<dbReference type="Pfam" id="PF11716">
    <property type="entry name" value="MDMPI_N"/>
    <property type="match status" value="1"/>
</dbReference>
<dbReference type="NCBIfam" id="TIGR03083">
    <property type="entry name" value="maleylpyruvate isomerase family mycothiol-dependent enzyme"/>
    <property type="match status" value="1"/>
</dbReference>